<dbReference type="InterPro" id="IPR058560">
    <property type="entry name" value="DNA_primase_C"/>
</dbReference>
<comment type="cofactor">
    <cofactor evidence="9">
        <name>[4Fe-4S] cluster</name>
        <dbReference type="ChEBI" id="CHEBI:49883"/>
    </cofactor>
    <text evidence="9">Binds 1 [4Fe-4S] cluster.</text>
</comment>
<evidence type="ECO:0000256" key="2">
    <source>
        <dbReference type="ARBA" id="ARBA00022485"/>
    </source>
</evidence>
<evidence type="ECO:0000256" key="11">
    <source>
        <dbReference type="SAM" id="MobiDB-lite"/>
    </source>
</evidence>
<evidence type="ECO:0000256" key="10">
    <source>
        <dbReference type="PIRSR" id="PIRSR009449-1"/>
    </source>
</evidence>
<keyword evidence="4 9" id="KW-0235">DNA replication</keyword>
<name>A0A4U7KYM0_9BASI</name>
<dbReference type="Pfam" id="PF26466">
    <property type="entry name" value="DNA_primase_lrg_N"/>
    <property type="match status" value="1"/>
</dbReference>
<comment type="caution">
    <text evidence="13">The sequence shown here is derived from an EMBL/GenBank/DDBJ whole genome shotgun (WGS) entry which is preliminary data.</text>
</comment>
<feature type="region of interest" description="Disordered" evidence="11">
    <location>
        <begin position="497"/>
        <end position="550"/>
    </location>
</feature>
<keyword evidence="2 9" id="KW-0004">4Fe-4S</keyword>
<feature type="binding site" evidence="10">
    <location>
        <position position="395"/>
    </location>
    <ligand>
        <name>[4Fe-4S] cluster</name>
        <dbReference type="ChEBI" id="CHEBI:49883"/>
    </ligand>
</feature>
<dbReference type="GO" id="GO:0003677">
    <property type="term" value="F:DNA binding"/>
    <property type="evidence" value="ECO:0007669"/>
    <property type="project" value="UniProtKB-UniRule"/>
</dbReference>
<dbReference type="GO" id="GO:0005658">
    <property type="term" value="C:alpha DNA polymerase:primase complex"/>
    <property type="evidence" value="ECO:0007669"/>
    <property type="project" value="TreeGrafter"/>
</dbReference>
<keyword evidence="3 9" id="KW-0639">Primosome</keyword>
<dbReference type="AlphaFoldDB" id="A0A4U7KYM0"/>
<feature type="domain" description="DNA primase large subunit C-terminal" evidence="12">
    <location>
        <begin position="308"/>
        <end position="486"/>
    </location>
</feature>
<dbReference type="PANTHER" id="PTHR10537">
    <property type="entry name" value="DNA PRIMASE LARGE SUBUNIT"/>
    <property type="match status" value="1"/>
</dbReference>
<dbReference type="KEGG" id="sgra:EX895_001282"/>
<feature type="binding site" evidence="10">
    <location>
        <position position="317"/>
    </location>
    <ligand>
        <name>[4Fe-4S] cluster</name>
        <dbReference type="ChEBI" id="CHEBI:49883"/>
    </ligand>
</feature>
<dbReference type="PIRSF" id="PIRSF009449">
    <property type="entry name" value="DNA_primase_large_subunit"/>
    <property type="match status" value="1"/>
</dbReference>
<feature type="binding site" evidence="10">
    <location>
        <position position="453"/>
    </location>
    <ligand>
        <name>[4Fe-4S] cluster</name>
        <dbReference type="ChEBI" id="CHEBI:49883"/>
    </ligand>
</feature>
<keyword evidence="14" id="KW-1185">Reference proteome</keyword>
<dbReference type="InterPro" id="IPR007238">
    <property type="entry name" value="DNA_primase_lsu_euk/arc"/>
</dbReference>
<evidence type="ECO:0000256" key="1">
    <source>
        <dbReference type="ARBA" id="ARBA00010564"/>
    </source>
</evidence>
<dbReference type="GO" id="GO:0046872">
    <property type="term" value="F:metal ion binding"/>
    <property type="evidence" value="ECO:0007669"/>
    <property type="project" value="UniProtKB-UniRule"/>
</dbReference>
<comment type="function">
    <text evidence="9">DNA primase is the polymerase that synthesizes small RNA primers for the Okazaki fragments made during discontinuous DNA replication.</text>
</comment>
<evidence type="ECO:0000256" key="8">
    <source>
        <dbReference type="ARBA" id="ARBA00023125"/>
    </source>
</evidence>
<dbReference type="Gene3D" id="1.20.930.80">
    <property type="match status" value="1"/>
</dbReference>
<feature type="compositionally biased region" description="Low complexity" evidence="11">
    <location>
        <begin position="528"/>
        <end position="544"/>
    </location>
</feature>
<dbReference type="GeneID" id="40724177"/>
<organism evidence="13 14">
    <name type="scientific">Sporisorium graminicola</name>
    <dbReference type="NCBI Taxonomy" id="280036"/>
    <lineage>
        <taxon>Eukaryota</taxon>
        <taxon>Fungi</taxon>
        <taxon>Dikarya</taxon>
        <taxon>Basidiomycota</taxon>
        <taxon>Ustilaginomycotina</taxon>
        <taxon>Ustilaginomycetes</taxon>
        <taxon>Ustilaginales</taxon>
        <taxon>Ustilaginaceae</taxon>
        <taxon>Sporisorium</taxon>
    </lineage>
</organism>
<keyword evidence="6 9" id="KW-0408">Iron</keyword>
<dbReference type="Pfam" id="PF04104">
    <property type="entry name" value="DNA_primase_lrg"/>
    <property type="match status" value="1"/>
</dbReference>
<evidence type="ECO:0000256" key="9">
    <source>
        <dbReference type="PIRNR" id="PIRNR009449"/>
    </source>
</evidence>
<evidence type="ECO:0000256" key="4">
    <source>
        <dbReference type="ARBA" id="ARBA00022705"/>
    </source>
</evidence>
<sequence length="550" mass="61909">MFRTAAPPSVPSSFGNVSAATAHAGGVASGSVARHHTDKALARYPHRLNFYAVPPIHEVTIEQFESWAIDRLKVLAEIESSQARNRTYAETKDAVNALAKRLLPLNANTAIKTADLLAERLKDHVSHFVLRLAFCRSEDLRRRFVKAESLLFRLRFETDDAIERESFMRSLNLDWNPVSDEEKRMYRKELVATHPKMATTFESETFFKVDWTRVTDLVEKRRVFMRAGQAWVPIKEQSSLVLAEFQSRLLRDLEMTARALPRLDEDDRLLPVLSHLSMGFLAGISTDYTGSSITADGNTTVTAGMVDALVKTHAPLCMKNLHHTLTATGHLKHYGRLQYNLFLKELGLPVEEALVFWRRSFKNMTDDKFNKEYRYNIRHGYGLEGRRMNYPAKSCARILTQDQPGPQDSHGCPFRHFSTTNLSAAMVQHYGLNQVEQSEILASVKQGHYHVACTRIFEITHQRSGIKKGQGLDGRGETVTHPNRYFESSWKLSQVEGEGECGADGSQRDLPDHELQGNSNSTPHDPSSPQAQVAVTVPAATASTDNMDES</sequence>
<evidence type="ECO:0000256" key="6">
    <source>
        <dbReference type="ARBA" id="ARBA00023004"/>
    </source>
</evidence>
<feature type="compositionally biased region" description="Basic and acidic residues" evidence="11">
    <location>
        <begin position="506"/>
        <end position="515"/>
    </location>
</feature>
<dbReference type="GO" id="GO:0006270">
    <property type="term" value="P:DNA replication initiation"/>
    <property type="evidence" value="ECO:0007669"/>
    <property type="project" value="TreeGrafter"/>
</dbReference>
<dbReference type="OrthoDB" id="421393at2759"/>
<dbReference type="RefSeq" id="XP_029741969.1">
    <property type="nucleotide sequence ID" value="XM_029881881.1"/>
</dbReference>
<evidence type="ECO:0000259" key="12">
    <source>
        <dbReference type="Pfam" id="PF04104"/>
    </source>
</evidence>
<dbReference type="Proteomes" id="UP000306050">
    <property type="component" value="Chromosome SGRAM_10"/>
</dbReference>
<dbReference type="GO" id="GO:0051539">
    <property type="term" value="F:4 iron, 4 sulfur cluster binding"/>
    <property type="evidence" value="ECO:0007669"/>
    <property type="project" value="UniProtKB-UniRule"/>
</dbReference>
<feature type="compositionally biased region" description="Polar residues" evidence="11">
    <location>
        <begin position="516"/>
        <end position="527"/>
    </location>
</feature>
<proteinExistence type="inferred from homology"/>
<gene>
    <name evidence="13" type="ORF">EX895_001282</name>
</gene>
<dbReference type="GO" id="GO:0006269">
    <property type="term" value="P:DNA replication, synthesis of primer"/>
    <property type="evidence" value="ECO:0007669"/>
    <property type="project" value="UniProtKB-KW"/>
</dbReference>
<dbReference type="InterPro" id="IPR016558">
    <property type="entry name" value="DNA_primase_lsu_euk"/>
</dbReference>
<keyword evidence="7 9" id="KW-0411">Iron-sulfur</keyword>
<comment type="similarity">
    <text evidence="1 9">Belongs to the eukaryotic-type primase large subunit family.</text>
</comment>
<protein>
    <recommendedName>
        <fullName evidence="9">DNA primase large subunit</fullName>
    </recommendedName>
</protein>
<evidence type="ECO:0000256" key="7">
    <source>
        <dbReference type="ARBA" id="ARBA00023014"/>
    </source>
</evidence>
<dbReference type="PANTHER" id="PTHR10537:SF3">
    <property type="entry name" value="DNA PRIMASE LARGE SUBUNIT"/>
    <property type="match status" value="1"/>
</dbReference>
<evidence type="ECO:0000313" key="14">
    <source>
        <dbReference type="Proteomes" id="UP000306050"/>
    </source>
</evidence>
<reference evidence="13 14" key="1">
    <citation type="submission" date="2019-05" db="EMBL/GenBank/DDBJ databases">
        <title>Sporisorium graminicola CBS 10092 draft sequencing and annotation.</title>
        <authorList>
            <person name="Solano-Gonzalez S."/>
            <person name="Caddick M.X."/>
            <person name="Darby A."/>
        </authorList>
    </citation>
    <scope>NUCLEOTIDE SEQUENCE [LARGE SCALE GENOMIC DNA]</scope>
    <source>
        <strain evidence="13 14">CBS 10092</strain>
    </source>
</reference>
<evidence type="ECO:0000256" key="3">
    <source>
        <dbReference type="ARBA" id="ARBA00022515"/>
    </source>
</evidence>
<dbReference type="FunFam" id="1.20.930.80:FF:000003">
    <property type="entry name" value="DNA primase large subunit"/>
    <property type="match status" value="1"/>
</dbReference>
<evidence type="ECO:0000256" key="5">
    <source>
        <dbReference type="ARBA" id="ARBA00022723"/>
    </source>
</evidence>
<dbReference type="EMBL" id="SRRM01000003">
    <property type="protein sequence ID" value="TKY89984.1"/>
    <property type="molecule type" value="Genomic_DNA"/>
</dbReference>
<accession>A0A4U7KYM0</accession>
<keyword evidence="5 9" id="KW-0479">Metal-binding</keyword>
<dbReference type="CDD" id="cd07322">
    <property type="entry name" value="PriL_PriS_Eukaryotic"/>
    <property type="match status" value="1"/>
</dbReference>
<evidence type="ECO:0000313" key="13">
    <source>
        <dbReference type="EMBL" id="TKY89984.1"/>
    </source>
</evidence>
<feature type="binding site" evidence="10">
    <location>
        <position position="412"/>
    </location>
    <ligand>
        <name>[4Fe-4S] cluster</name>
        <dbReference type="ChEBI" id="CHEBI:49883"/>
    </ligand>
</feature>
<keyword evidence="8 9" id="KW-0238">DNA-binding</keyword>